<evidence type="ECO:0000313" key="4">
    <source>
        <dbReference type="Proteomes" id="UP001497623"/>
    </source>
</evidence>
<accession>A0AAV2PLK9</accession>
<feature type="compositionally biased region" description="Polar residues" evidence="1">
    <location>
        <begin position="52"/>
        <end position="64"/>
    </location>
</feature>
<gene>
    <name evidence="3" type="ORF">MNOR_LOCUS1321</name>
</gene>
<feature type="chain" id="PRO_5043494947" evidence="2">
    <location>
        <begin position="27"/>
        <end position="137"/>
    </location>
</feature>
<proteinExistence type="predicted"/>
<feature type="region of interest" description="Disordered" evidence="1">
    <location>
        <begin position="43"/>
        <end position="75"/>
    </location>
</feature>
<dbReference type="AlphaFoldDB" id="A0AAV2PLK9"/>
<organism evidence="3 4">
    <name type="scientific">Meganyctiphanes norvegica</name>
    <name type="common">Northern krill</name>
    <name type="synonym">Thysanopoda norvegica</name>
    <dbReference type="NCBI Taxonomy" id="48144"/>
    <lineage>
        <taxon>Eukaryota</taxon>
        <taxon>Metazoa</taxon>
        <taxon>Ecdysozoa</taxon>
        <taxon>Arthropoda</taxon>
        <taxon>Crustacea</taxon>
        <taxon>Multicrustacea</taxon>
        <taxon>Malacostraca</taxon>
        <taxon>Eumalacostraca</taxon>
        <taxon>Eucarida</taxon>
        <taxon>Euphausiacea</taxon>
        <taxon>Euphausiidae</taxon>
        <taxon>Meganyctiphanes</taxon>
    </lineage>
</organism>
<keyword evidence="4" id="KW-1185">Reference proteome</keyword>
<dbReference type="Proteomes" id="UP001497623">
    <property type="component" value="Unassembled WGS sequence"/>
</dbReference>
<evidence type="ECO:0000256" key="1">
    <source>
        <dbReference type="SAM" id="MobiDB-lite"/>
    </source>
</evidence>
<name>A0AAV2PLK9_MEGNR</name>
<feature type="non-terminal residue" evidence="3">
    <location>
        <position position="137"/>
    </location>
</feature>
<evidence type="ECO:0000256" key="2">
    <source>
        <dbReference type="SAM" id="SignalP"/>
    </source>
</evidence>
<keyword evidence="2" id="KW-0732">Signal</keyword>
<evidence type="ECO:0000313" key="3">
    <source>
        <dbReference type="EMBL" id="CAL4060393.1"/>
    </source>
</evidence>
<protein>
    <submittedName>
        <fullName evidence="3">Uncharacterized protein</fullName>
    </submittedName>
</protein>
<sequence>MMHCREVHLRALVLFLLLCRLSVSQAEWKWGDDDTEDTTQTLLESQTDPQKETVSGLESQSSRSEVYPDGPLKDNQPRFLGKLKQKLCSIGLGFKCKNKKGYGPATKHYGKPVDIHQVTYVQPVEIRPVGRPIPAIP</sequence>
<reference evidence="3 4" key="1">
    <citation type="submission" date="2024-05" db="EMBL/GenBank/DDBJ databases">
        <authorList>
            <person name="Wallberg A."/>
        </authorList>
    </citation>
    <scope>NUCLEOTIDE SEQUENCE [LARGE SCALE GENOMIC DNA]</scope>
</reference>
<comment type="caution">
    <text evidence="3">The sequence shown here is derived from an EMBL/GenBank/DDBJ whole genome shotgun (WGS) entry which is preliminary data.</text>
</comment>
<dbReference type="EMBL" id="CAXKWB010000349">
    <property type="protein sequence ID" value="CAL4060393.1"/>
    <property type="molecule type" value="Genomic_DNA"/>
</dbReference>
<feature type="signal peptide" evidence="2">
    <location>
        <begin position="1"/>
        <end position="26"/>
    </location>
</feature>